<dbReference type="InterPro" id="IPR036770">
    <property type="entry name" value="Ankyrin_rpt-contain_sf"/>
</dbReference>
<gene>
    <name evidence="1" type="ORF">J3R30DRAFT_3403783</name>
</gene>
<keyword evidence="2" id="KW-1185">Reference proteome</keyword>
<dbReference type="SUPFAM" id="SSF48403">
    <property type="entry name" value="Ankyrin repeat"/>
    <property type="match status" value="1"/>
</dbReference>
<organism evidence="1 2">
    <name type="scientific">Lentinula aciculospora</name>
    <dbReference type="NCBI Taxonomy" id="153920"/>
    <lineage>
        <taxon>Eukaryota</taxon>
        <taxon>Fungi</taxon>
        <taxon>Dikarya</taxon>
        <taxon>Basidiomycota</taxon>
        <taxon>Agaricomycotina</taxon>
        <taxon>Agaricomycetes</taxon>
        <taxon>Agaricomycetidae</taxon>
        <taxon>Agaricales</taxon>
        <taxon>Marasmiineae</taxon>
        <taxon>Omphalotaceae</taxon>
        <taxon>Lentinula</taxon>
    </lineage>
</organism>
<dbReference type="Proteomes" id="UP001150266">
    <property type="component" value="Unassembled WGS sequence"/>
</dbReference>
<protein>
    <recommendedName>
        <fullName evidence="3">Ankyrin</fullName>
    </recommendedName>
</protein>
<accession>A0A9W9ADH3</accession>
<dbReference type="OrthoDB" id="508139at2759"/>
<evidence type="ECO:0000313" key="2">
    <source>
        <dbReference type="Proteomes" id="UP001150266"/>
    </source>
</evidence>
<sequence>MDDYSQELSDFSKTVFDRYGCVRNKLRGLGFGPKLLQRFLSRLPVQSAIVCYLDGKIDEVLSQGSAVLHILAFLRIQTIPLVVFPHDNPPLSLEECIVLRPLHVAIEKGIPNIAENIQTLYDANPGIHPFRDSAGYTPLFIATSLHNLPAVRKLLTFNMRSCMISRIGRASHHSNMYRKGWKLS</sequence>
<evidence type="ECO:0008006" key="3">
    <source>
        <dbReference type="Google" id="ProtNLM"/>
    </source>
</evidence>
<proteinExistence type="predicted"/>
<reference evidence="1" key="1">
    <citation type="submission" date="2022-08" db="EMBL/GenBank/DDBJ databases">
        <title>A Global Phylogenomic Analysis of the Shiitake Genus Lentinula.</title>
        <authorList>
            <consortium name="DOE Joint Genome Institute"/>
            <person name="Sierra-Patev S."/>
            <person name="Min B."/>
            <person name="Naranjo-Ortiz M."/>
            <person name="Looney B."/>
            <person name="Konkel Z."/>
            <person name="Slot J.C."/>
            <person name="Sakamoto Y."/>
            <person name="Steenwyk J.L."/>
            <person name="Rokas A."/>
            <person name="Carro J."/>
            <person name="Camarero S."/>
            <person name="Ferreira P."/>
            <person name="Molpeceres G."/>
            <person name="Ruiz-Duenas F.J."/>
            <person name="Serrano A."/>
            <person name="Henrissat B."/>
            <person name="Drula E."/>
            <person name="Hughes K.W."/>
            <person name="Mata J.L."/>
            <person name="Ishikawa N.K."/>
            <person name="Vargas-Isla R."/>
            <person name="Ushijima S."/>
            <person name="Smith C.A."/>
            <person name="Ahrendt S."/>
            <person name="Andreopoulos W."/>
            <person name="He G."/>
            <person name="Labutti K."/>
            <person name="Lipzen A."/>
            <person name="Ng V."/>
            <person name="Riley R."/>
            <person name="Sandor L."/>
            <person name="Barry K."/>
            <person name="Martinez A.T."/>
            <person name="Xiao Y."/>
            <person name="Gibbons J.G."/>
            <person name="Terashima K."/>
            <person name="Grigoriev I.V."/>
            <person name="Hibbett D.S."/>
        </authorList>
    </citation>
    <scope>NUCLEOTIDE SEQUENCE</scope>
    <source>
        <strain evidence="1">JLM2183</strain>
    </source>
</reference>
<comment type="caution">
    <text evidence="1">The sequence shown here is derived from an EMBL/GenBank/DDBJ whole genome shotgun (WGS) entry which is preliminary data.</text>
</comment>
<name>A0A9W9ADH3_9AGAR</name>
<dbReference type="EMBL" id="JAOTPV010000007">
    <property type="protein sequence ID" value="KAJ4480257.1"/>
    <property type="molecule type" value="Genomic_DNA"/>
</dbReference>
<evidence type="ECO:0000313" key="1">
    <source>
        <dbReference type="EMBL" id="KAJ4480257.1"/>
    </source>
</evidence>
<dbReference type="AlphaFoldDB" id="A0A9W9ADH3"/>